<evidence type="ECO:0000313" key="2">
    <source>
        <dbReference type="Proteomes" id="UP000249886"/>
    </source>
</evidence>
<proteinExistence type="predicted"/>
<name>A0A8B4H9D5_9CORY</name>
<comment type="caution">
    <text evidence="1">The sequence shown here is derived from an EMBL/GenBank/DDBJ whole genome shotgun (WGS) entry which is preliminary data.</text>
</comment>
<dbReference type="Proteomes" id="UP000249886">
    <property type="component" value="Unassembled WGS sequence"/>
</dbReference>
<sequence length="55" mass="6502">MLLPFWLFRERILIKRFLYLGGKARGGMNILYNFRVGIKQKYGLRTGRKTAKPTL</sequence>
<organism evidence="1 2">
    <name type="scientific">Corynebacterium matruchotii</name>
    <dbReference type="NCBI Taxonomy" id="43768"/>
    <lineage>
        <taxon>Bacteria</taxon>
        <taxon>Bacillati</taxon>
        <taxon>Actinomycetota</taxon>
        <taxon>Actinomycetes</taxon>
        <taxon>Mycobacteriales</taxon>
        <taxon>Corynebacteriaceae</taxon>
        <taxon>Corynebacterium</taxon>
    </lineage>
</organism>
<evidence type="ECO:0000313" key="1">
    <source>
        <dbReference type="EMBL" id="SPW31351.1"/>
    </source>
</evidence>
<protein>
    <submittedName>
        <fullName evidence="1">Uncharacterized protein</fullName>
    </submittedName>
</protein>
<gene>
    <name evidence="1" type="ORF">NCTC10254_02101</name>
</gene>
<accession>A0A8B4H9D5</accession>
<reference evidence="1 2" key="1">
    <citation type="submission" date="2018-06" db="EMBL/GenBank/DDBJ databases">
        <authorList>
            <consortium name="Pathogen Informatics"/>
            <person name="Doyle S."/>
        </authorList>
    </citation>
    <scope>NUCLEOTIDE SEQUENCE [LARGE SCALE GENOMIC DNA]</scope>
    <source>
        <strain evidence="1 2">NCTC10254</strain>
    </source>
</reference>
<dbReference type="AlphaFoldDB" id="A0A8B4H9D5"/>
<dbReference type="EMBL" id="UARK01000031">
    <property type="protein sequence ID" value="SPW31351.1"/>
    <property type="molecule type" value="Genomic_DNA"/>
</dbReference>